<dbReference type="PANTHER" id="PTHR21505">
    <property type="entry name" value="MADF DOMAIN-CONTAINING PROTEIN-RELATED"/>
    <property type="match status" value="1"/>
</dbReference>
<dbReference type="PROSITE" id="PS51029">
    <property type="entry name" value="MADF"/>
    <property type="match status" value="1"/>
</dbReference>
<dbReference type="AlphaFoldDB" id="A0A1B6JHH4"/>
<dbReference type="PANTHER" id="PTHR21505:SF8">
    <property type="entry name" value="DPT-YFP REPRESSOR BY OVEREXPRESSION, ISOFORM D-RELATED"/>
    <property type="match status" value="1"/>
</dbReference>
<feature type="coiled-coil region" evidence="1">
    <location>
        <begin position="41"/>
        <end position="68"/>
    </location>
</feature>
<proteinExistence type="predicted"/>
<feature type="domain" description="MADF" evidence="2">
    <location>
        <begin position="8"/>
        <end position="101"/>
    </location>
</feature>
<dbReference type="EMBL" id="GECU01008995">
    <property type="protein sequence ID" value="JAS98711.1"/>
    <property type="molecule type" value="Transcribed_RNA"/>
</dbReference>
<evidence type="ECO:0000313" key="3">
    <source>
        <dbReference type="EMBL" id="JAS98711.1"/>
    </source>
</evidence>
<dbReference type="InterPro" id="IPR006578">
    <property type="entry name" value="MADF-dom"/>
</dbReference>
<dbReference type="SMART" id="SM00595">
    <property type="entry name" value="MADF"/>
    <property type="match status" value="1"/>
</dbReference>
<feature type="non-terminal residue" evidence="3">
    <location>
        <position position="118"/>
    </location>
</feature>
<gene>
    <name evidence="3" type="ORF">g.58682</name>
</gene>
<organism evidence="3">
    <name type="scientific">Homalodisca liturata</name>
    <dbReference type="NCBI Taxonomy" id="320908"/>
    <lineage>
        <taxon>Eukaryota</taxon>
        <taxon>Metazoa</taxon>
        <taxon>Ecdysozoa</taxon>
        <taxon>Arthropoda</taxon>
        <taxon>Hexapoda</taxon>
        <taxon>Insecta</taxon>
        <taxon>Pterygota</taxon>
        <taxon>Neoptera</taxon>
        <taxon>Paraneoptera</taxon>
        <taxon>Hemiptera</taxon>
        <taxon>Auchenorrhyncha</taxon>
        <taxon>Membracoidea</taxon>
        <taxon>Cicadellidae</taxon>
        <taxon>Cicadellinae</taxon>
        <taxon>Proconiini</taxon>
        <taxon>Homalodisca</taxon>
    </lineage>
</organism>
<dbReference type="Pfam" id="PF10545">
    <property type="entry name" value="MADF_DNA_bdg"/>
    <property type="match status" value="1"/>
</dbReference>
<protein>
    <recommendedName>
        <fullName evidence="2">MADF domain-containing protein</fullName>
    </recommendedName>
</protein>
<evidence type="ECO:0000259" key="2">
    <source>
        <dbReference type="PROSITE" id="PS51029"/>
    </source>
</evidence>
<reference evidence="3" key="1">
    <citation type="submission" date="2015-11" db="EMBL/GenBank/DDBJ databases">
        <title>De novo transcriptome assembly of four potential Pierce s Disease insect vectors from Arizona vineyards.</title>
        <authorList>
            <person name="Tassone E.E."/>
        </authorList>
    </citation>
    <scope>NUCLEOTIDE SEQUENCE</scope>
</reference>
<sequence length="118" mass="13807">FSDEEVITFILMYRDRSYLWNASDPNHKNKNKRHDGLMEMAVSFGIEKQEVEKKIKNLQSQFARERKKEIDSKKTGSGAEDTYKSKWFAYKSLMFLLDKNKPRDTQDSEDEGMAVDSG</sequence>
<evidence type="ECO:0000256" key="1">
    <source>
        <dbReference type="SAM" id="Coils"/>
    </source>
</evidence>
<accession>A0A1B6JHH4</accession>
<feature type="non-terminal residue" evidence="3">
    <location>
        <position position="1"/>
    </location>
</feature>
<name>A0A1B6JHH4_9HEMI</name>
<keyword evidence="1" id="KW-0175">Coiled coil</keyword>